<dbReference type="EMBL" id="VGLS01000106">
    <property type="protein sequence ID" value="MBM3223183.1"/>
    <property type="molecule type" value="Genomic_DNA"/>
</dbReference>
<dbReference type="Pfam" id="PF00296">
    <property type="entry name" value="Bac_luciferase"/>
    <property type="match status" value="1"/>
</dbReference>
<dbReference type="Proteomes" id="UP000712673">
    <property type="component" value="Unassembled WGS sequence"/>
</dbReference>
<comment type="caution">
    <text evidence="3">The sequence shown here is derived from an EMBL/GenBank/DDBJ whole genome shotgun (WGS) entry which is preliminary data.</text>
</comment>
<evidence type="ECO:0000256" key="1">
    <source>
        <dbReference type="ARBA" id="ARBA00023002"/>
    </source>
</evidence>
<evidence type="ECO:0000313" key="3">
    <source>
        <dbReference type="EMBL" id="MBM3223183.1"/>
    </source>
</evidence>
<dbReference type="GO" id="GO:0016705">
    <property type="term" value="F:oxidoreductase activity, acting on paired donors, with incorporation or reduction of molecular oxygen"/>
    <property type="evidence" value="ECO:0007669"/>
    <property type="project" value="InterPro"/>
</dbReference>
<organism evidence="3 4">
    <name type="scientific">Tectimicrobiota bacterium</name>
    <dbReference type="NCBI Taxonomy" id="2528274"/>
    <lineage>
        <taxon>Bacteria</taxon>
        <taxon>Pseudomonadati</taxon>
        <taxon>Nitrospinota/Tectimicrobiota group</taxon>
        <taxon>Candidatus Tectimicrobiota</taxon>
    </lineage>
</organism>
<dbReference type="InterPro" id="IPR011251">
    <property type="entry name" value="Luciferase-like_dom"/>
</dbReference>
<dbReference type="PANTHER" id="PTHR43244:SF1">
    <property type="entry name" value="5,10-METHYLENETETRAHYDROMETHANOPTERIN REDUCTASE"/>
    <property type="match status" value="1"/>
</dbReference>
<dbReference type="NCBIfam" id="TIGR03619">
    <property type="entry name" value="F420_Rv2161c"/>
    <property type="match status" value="1"/>
</dbReference>
<dbReference type="SUPFAM" id="SSF51679">
    <property type="entry name" value="Bacterial luciferase-like"/>
    <property type="match status" value="1"/>
</dbReference>
<gene>
    <name evidence="3" type="ORF">FJZ47_05175</name>
</gene>
<reference evidence="3" key="1">
    <citation type="submission" date="2019-03" db="EMBL/GenBank/DDBJ databases">
        <title>Lake Tanganyika Metagenome-Assembled Genomes (MAGs).</title>
        <authorList>
            <person name="Tran P."/>
        </authorList>
    </citation>
    <scope>NUCLEOTIDE SEQUENCE</scope>
    <source>
        <strain evidence="3">K_DeepCast_65m_m2_066</strain>
    </source>
</reference>
<dbReference type="InterPro" id="IPR019921">
    <property type="entry name" value="Lucif-like_OxRdtase_Rv2161c"/>
</dbReference>
<keyword evidence="1 3" id="KW-0560">Oxidoreductase</keyword>
<name>A0A938B2V5_UNCTE</name>
<protein>
    <submittedName>
        <fullName evidence="3">TIGR03619 family F420-dependent LLM class oxidoreductase</fullName>
        <ecNumber evidence="3">1.-.-.-</ecNumber>
    </submittedName>
</protein>
<proteinExistence type="predicted"/>
<dbReference type="InterPro" id="IPR036661">
    <property type="entry name" value="Luciferase-like_sf"/>
</dbReference>
<feature type="domain" description="Luciferase-like" evidence="2">
    <location>
        <begin position="28"/>
        <end position="238"/>
    </location>
</feature>
<dbReference type="EC" id="1.-.-.-" evidence="3"/>
<accession>A0A938B2V5</accession>
<sequence length="313" mass="35025">MALQSYGDIIMKIRIGVGFNGWPFTRTQDFWDFVDLIEDTGLDSIWLNDRIRTPTPALEPITALAMIAGRTERIKFGMSVAVLPVRDPIVLAKEIATIDFLSNGRMLPAFGLGVDNEAEWLAVGKTPKHRGAMTDEGVMLMRRLWSEDAVTHDGQFYHTHELTIAPKPKQQPIPVWFGGRSPAAYKRIGRLGDGFLGSYQPPEEAGKAVCAIRQAAESYERIVPEDHYGTIVPFHFGDEDISDEIAALVKRINPRVPFENYAAWRTPDAILRCIDAFIEVGVTKFVMRPMIAGPTVNDQFARLADLVVSRYHV</sequence>
<dbReference type="PANTHER" id="PTHR43244">
    <property type="match status" value="1"/>
</dbReference>
<dbReference type="Gene3D" id="3.20.20.30">
    <property type="entry name" value="Luciferase-like domain"/>
    <property type="match status" value="1"/>
</dbReference>
<dbReference type="InterPro" id="IPR050564">
    <property type="entry name" value="F420-G6PD/mer"/>
</dbReference>
<evidence type="ECO:0000259" key="2">
    <source>
        <dbReference type="Pfam" id="PF00296"/>
    </source>
</evidence>
<dbReference type="AlphaFoldDB" id="A0A938B2V5"/>
<evidence type="ECO:0000313" key="4">
    <source>
        <dbReference type="Proteomes" id="UP000712673"/>
    </source>
</evidence>